<dbReference type="AlphaFoldDB" id="A0A501WVG7"/>
<dbReference type="InterPro" id="IPR029057">
    <property type="entry name" value="PRTase-like"/>
</dbReference>
<evidence type="ECO:0000259" key="1">
    <source>
        <dbReference type="Pfam" id="PF00156"/>
    </source>
</evidence>
<dbReference type="Pfam" id="PF05139">
    <property type="entry name" value="Erythro_esteras"/>
    <property type="match status" value="1"/>
</dbReference>
<evidence type="ECO:0000313" key="3">
    <source>
        <dbReference type="Proteomes" id="UP000319255"/>
    </source>
</evidence>
<dbReference type="SUPFAM" id="SSF53474">
    <property type="entry name" value="alpha/beta-Hydrolases"/>
    <property type="match status" value="1"/>
</dbReference>
<protein>
    <submittedName>
        <fullName evidence="2">Erythromycin esterase</fullName>
    </submittedName>
</protein>
<dbReference type="SUPFAM" id="SSF53271">
    <property type="entry name" value="PRTase-like"/>
    <property type="match status" value="1"/>
</dbReference>
<organism evidence="2 3">
    <name type="scientific">Amaricoccus solimangrovi</name>
    <dbReference type="NCBI Taxonomy" id="2589815"/>
    <lineage>
        <taxon>Bacteria</taxon>
        <taxon>Pseudomonadati</taxon>
        <taxon>Pseudomonadota</taxon>
        <taxon>Alphaproteobacteria</taxon>
        <taxon>Rhodobacterales</taxon>
        <taxon>Paracoccaceae</taxon>
        <taxon>Amaricoccus</taxon>
    </lineage>
</organism>
<reference evidence="2 3" key="1">
    <citation type="submission" date="2019-06" db="EMBL/GenBank/DDBJ databases">
        <title>A novel bacterium of genus Amaricoccus, isolated from marine sediment.</title>
        <authorList>
            <person name="Huang H."/>
            <person name="Mo K."/>
            <person name="Hu Y."/>
        </authorList>
    </citation>
    <scope>NUCLEOTIDE SEQUENCE [LARGE SCALE GENOMIC DNA]</scope>
    <source>
        <strain evidence="2 3">HB172011</strain>
    </source>
</reference>
<dbReference type="Gene3D" id="3.40.50.1820">
    <property type="entry name" value="alpha/beta hydrolase"/>
    <property type="match status" value="1"/>
</dbReference>
<dbReference type="Gene3D" id="3.40.1660.10">
    <property type="entry name" value="EreA-like (biosynthetic domain)"/>
    <property type="match status" value="1"/>
</dbReference>
<name>A0A501WVG7_9RHOB</name>
<dbReference type="PANTHER" id="PTHR31299:SF0">
    <property type="entry name" value="ESTERASE, PUTATIVE (AFU_ORTHOLOGUE AFUA_1G05850)-RELATED"/>
    <property type="match status" value="1"/>
</dbReference>
<proteinExistence type="predicted"/>
<dbReference type="Gene3D" id="3.30.1310.20">
    <property type="entry name" value="PRTase-like"/>
    <property type="match status" value="1"/>
</dbReference>
<dbReference type="InterPro" id="IPR007815">
    <property type="entry name" value="Emycin_Estase"/>
</dbReference>
<dbReference type="CDD" id="cd06223">
    <property type="entry name" value="PRTases_typeI"/>
    <property type="match status" value="1"/>
</dbReference>
<evidence type="ECO:0000313" key="2">
    <source>
        <dbReference type="EMBL" id="TPE50951.1"/>
    </source>
</evidence>
<keyword evidence="3" id="KW-1185">Reference proteome</keyword>
<dbReference type="InterPro" id="IPR029058">
    <property type="entry name" value="AB_hydrolase_fold"/>
</dbReference>
<feature type="domain" description="Phosphoribosyltransferase" evidence="1">
    <location>
        <begin position="27"/>
        <end position="200"/>
    </location>
</feature>
<dbReference type="SUPFAM" id="SSF159501">
    <property type="entry name" value="EreA/ChaN-like"/>
    <property type="match status" value="1"/>
</dbReference>
<dbReference type="Gene3D" id="3.30.1870.10">
    <property type="entry name" value="EreA-like, domain 2"/>
    <property type="match status" value="1"/>
</dbReference>
<dbReference type="CDD" id="cd14728">
    <property type="entry name" value="Ere-like"/>
    <property type="match status" value="1"/>
</dbReference>
<comment type="caution">
    <text evidence="2">The sequence shown here is derived from an EMBL/GenBank/DDBJ whole genome shotgun (WGS) entry which is preliminary data.</text>
</comment>
<dbReference type="InterPro" id="IPR000836">
    <property type="entry name" value="PRTase_dom"/>
</dbReference>
<sequence length="872" mass="94978">MDTSRERFADRSAAGRRLAALLAPMTLERPVVYALPRGGVPVAVEVARALRAPLDLILVRKIGAPGSPEVALGAVVDGEDPRTVINEEVRRRARADDAFLERARARELAELERRRARYLADRPPVSPAGRAAIVVDDGLATGATMKAALISLRRRGAAKVCVALPVAPEDALNEIREQADLVVCARPARHFEGVGAFYHDFHQLTDEETVGLLRRYWAEQADPPAAREVAVPPLGLAGDLRVPATPRGLVLFVHDGSGRLDPRDAAVAGTLEARGFATLRFDPLTPAETRDRRNVFDIPLLAERVVEAVLYVSGEPDVAVLPLGLLGVGTGAGAALLAAAELGDRIGAIVARGGRGDLAGTRLVAVRSPTLLIVGGEDRHVLELNRQTLAALTCEKLLRVVPGAGPLFDEPGALDTVADLAASWCEQHAAARPPPAPRARQPSLAGRLRGAVTPLPALDDPAFADAFERFASARVVLLGEASHGTSEFYRARAAITRRLIERHGFGIVAVEADWPDAAAIDRHIQRRSAAAPSEPPFTRFPTWMWRNREVEDFVEFLRRHNAAKPPGEQVGFHGLDLYGMTASIAAVLAYLDRVDPPAGREARVQYGCLAPWSREFAAYGRAALSKGYALCEAPVTRALTDLLAKRLSYAERDGEQFFDAAQNARLVTSAERYYRAMYYGSRESWNLRDRHMFDTLGRVLERAGPESRAVVWAHNSHIGDARFTDMGSERGEINIGQLCRQAYGRDAALIGFGTHSGTVAAASEWDGAMEIMNVRPSRADSYEALCHDLGEERFLLPCADLAPDLGQALAEPRLERYIGVIYRPETERWSHYSRASLPEQYDAFVWFDETRAVTPLPGRATAGEDETYPFGL</sequence>
<accession>A0A501WVG7</accession>
<dbReference type="EMBL" id="VFRP01000008">
    <property type="protein sequence ID" value="TPE50951.1"/>
    <property type="molecule type" value="Genomic_DNA"/>
</dbReference>
<gene>
    <name evidence="2" type="ORF">FJM51_09885</name>
</gene>
<dbReference type="Pfam" id="PF00156">
    <property type="entry name" value="Pribosyltran"/>
    <property type="match status" value="1"/>
</dbReference>
<dbReference type="PANTHER" id="PTHR31299">
    <property type="entry name" value="ESTERASE, PUTATIVE (AFU_ORTHOLOGUE AFUA_1G05850)-RELATED"/>
    <property type="match status" value="1"/>
</dbReference>
<dbReference type="Gene3D" id="3.40.50.2020">
    <property type="match status" value="1"/>
</dbReference>
<dbReference type="Proteomes" id="UP000319255">
    <property type="component" value="Unassembled WGS sequence"/>
</dbReference>
<dbReference type="OrthoDB" id="9810066at2"/>
<dbReference type="GO" id="GO:0046677">
    <property type="term" value="P:response to antibiotic"/>
    <property type="evidence" value="ECO:0007669"/>
    <property type="project" value="InterPro"/>
</dbReference>
<dbReference type="RefSeq" id="WP_140453982.1">
    <property type="nucleotide sequence ID" value="NZ_VFRP01000008.1"/>
</dbReference>
<dbReference type="InterPro" id="IPR052036">
    <property type="entry name" value="Hydrolase/PRTase-associated"/>
</dbReference>